<dbReference type="AlphaFoldDB" id="A0A2A2L6L7"/>
<gene>
    <name evidence="2" type="ORF">WR25_17519</name>
</gene>
<reference evidence="2 3" key="1">
    <citation type="journal article" date="2017" name="Curr. Biol.">
        <title>Genome architecture and evolution of a unichromosomal asexual nematode.</title>
        <authorList>
            <person name="Fradin H."/>
            <person name="Zegar C."/>
            <person name="Gutwein M."/>
            <person name="Lucas J."/>
            <person name="Kovtun M."/>
            <person name="Corcoran D."/>
            <person name="Baugh L.R."/>
            <person name="Kiontke K."/>
            <person name="Gunsalus K."/>
            <person name="Fitch D.H."/>
            <person name="Piano F."/>
        </authorList>
    </citation>
    <scope>NUCLEOTIDE SEQUENCE [LARGE SCALE GENOMIC DNA]</scope>
    <source>
        <strain evidence="2">PF1309</strain>
    </source>
</reference>
<protein>
    <submittedName>
        <fullName evidence="2">Uncharacterized protein</fullName>
    </submittedName>
</protein>
<name>A0A2A2L6L7_9BILA</name>
<feature type="compositionally biased region" description="Basic and acidic residues" evidence="1">
    <location>
        <begin position="9"/>
        <end position="22"/>
    </location>
</feature>
<accession>A0A2A2L6L7</accession>
<proteinExistence type="predicted"/>
<feature type="compositionally biased region" description="Basic and acidic residues" evidence="1">
    <location>
        <begin position="56"/>
        <end position="68"/>
    </location>
</feature>
<feature type="compositionally biased region" description="Polar residues" evidence="1">
    <location>
        <begin position="23"/>
        <end position="32"/>
    </location>
</feature>
<evidence type="ECO:0000313" key="3">
    <source>
        <dbReference type="Proteomes" id="UP000218231"/>
    </source>
</evidence>
<dbReference type="Proteomes" id="UP000218231">
    <property type="component" value="Unassembled WGS sequence"/>
</dbReference>
<sequence>MQKQKQKQKQTDQRETRQDENKQMISKYNKQYDQLMEKRYRMGATKDTSRLPGECSEGREMKGGRDTRVQPGKLQ</sequence>
<dbReference type="EMBL" id="LIAE01007128">
    <property type="protein sequence ID" value="PAV81778.1"/>
    <property type="molecule type" value="Genomic_DNA"/>
</dbReference>
<evidence type="ECO:0000313" key="2">
    <source>
        <dbReference type="EMBL" id="PAV81778.1"/>
    </source>
</evidence>
<comment type="caution">
    <text evidence="2">The sequence shown here is derived from an EMBL/GenBank/DDBJ whole genome shotgun (WGS) entry which is preliminary data.</text>
</comment>
<organism evidence="2 3">
    <name type="scientific">Diploscapter pachys</name>
    <dbReference type="NCBI Taxonomy" id="2018661"/>
    <lineage>
        <taxon>Eukaryota</taxon>
        <taxon>Metazoa</taxon>
        <taxon>Ecdysozoa</taxon>
        <taxon>Nematoda</taxon>
        <taxon>Chromadorea</taxon>
        <taxon>Rhabditida</taxon>
        <taxon>Rhabditina</taxon>
        <taxon>Rhabditomorpha</taxon>
        <taxon>Rhabditoidea</taxon>
        <taxon>Rhabditidae</taxon>
        <taxon>Diploscapter</taxon>
    </lineage>
</organism>
<feature type="region of interest" description="Disordered" evidence="1">
    <location>
        <begin position="1"/>
        <end position="75"/>
    </location>
</feature>
<evidence type="ECO:0000256" key="1">
    <source>
        <dbReference type="SAM" id="MobiDB-lite"/>
    </source>
</evidence>
<keyword evidence="3" id="KW-1185">Reference proteome</keyword>